<feature type="non-terminal residue" evidence="2">
    <location>
        <position position="1"/>
    </location>
</feature>
<accession>A0ABR0M659</accession>
<feature type="compositionally biased region" description="Basic and acidic residues" evidence="1">
    <location>
        <begin position="101"/>
        <end position="111"/>
    </location>
</feature>
<gene>
    <name evidence="2" type="ORF">LTR16_004765</name>
</gene>
<feature type="compositionally biased region" description="Acidic residues" evidence="1">
    <location>
        <begin position="10"/>
        <end position="30"/>
    </location>
</feature>
<name>A0ABR0M659_9PEZI</name>
<feature type="non-terminal residue" evidence="2">
    <location>
        <position position="118"/>
    </location>
</feature>
<proteinExistence type="predicted"/>
<sequence>KGALSIRSEDEGEERDEEEDDDDEEGDMDLADSYLSDPRQSVDYDDTNGLEESIMESIEGDDSELVSSILQEEDADDEEDEDDEYDDDDLDPVAAAAGGRIAREETPRPDSVRSSLKG</sequence>
<dbReference type="EMBL" id="JAVRRA010000678">
    <property type="protein sequence ID" value="KAK5285103.1"/>
    <property type="molecule type" value="Genomic_DNA"/>
</dbReference>
<keyword evidence="3" id="KW-1185">Reference proteome</keyword>
<reference evidence="2 3" key="1">
    <citation type="submission" date="2023-08" db="EMBL/GenBank/DDBJ databases">
        <title>Black Yeasts Isolated from many extreme environments.</title>
        <authorList>
            <person name="Coleine C."/>
            <person name="Stajich J.E."/>
            <person name="Selbmann L."/>
        </authorList>
    </citation>
    <scope>NUCLEOTIDE SEQUENCE [LARGE SCALE GENOMIC DNA]</scope>
    <source>
        <strain evidence="2 3">CCFEE 536</strain>
    </source>
</reference>
<feature type="region of interest" description="Disordered" evidence="1">
    <location>
        <begin position="1"/>
        <end position="118"/>
    </location>
</feature>
<evidence type="ECO:0000256" key="1">
    <source>
        <dbReference type="SAM" id="MobiDB-lite"/>
    </source>
</evidence>
<feature type="compositionally biased region" description="Acidic residues" evidence="1">
    <location>
        <begin position="71"/>
        <end position="91"/>
    </location>
</feature>
<organism evidence="2 3">
    <name type="scientific">Cryomyces antarcticus</name>
    <dbReference type="NCBI Taxonomy" id="329879"/>
    <lineage>
        <taxon>Eukaryota</taxon>
        <taxon>Fungi</taxon>
        <taxon>Dikarya</taxon>
        <taxon>Ascomycota</taxon>
        <taxon>Pezizomycotina</taxon>
        <taxon>Dothideomycetes</taxon>
        <taxon>Dothideomycetes incertae sedis</taxon>
        <taxon>Cryomyces</taxon>
    </lineage>
</organism>
<protein>
    <submittedName>
        <fullName evidence="2">Uncharacterized protein</fullName>
    </submittedName>
</protein>
<evidence type="ECO:0000313" key="2">
    <source>
        <dbReference type="EMBL" id="KAK5285103.1"/>
    </source>
</evidence>
<comment type="caution">
    <text evidence="2">The sequence shown here is derived from an EMBL/GenBank/DDBJ whole genome shotgun (WGS) entry which is preliminary data.</text>
</comment>
<dbReference type="Proteomes" id="UP001357485">
    <property type="component" value="Unassembled WGS sequence"/>
</dbReference>
<evidence type="ECO:0000313" key="3">
    <source>
        <dbReference type="Proteomes" id="UP001357485"/>
    </source>
</evidence>